<dbReference type="AlphaFoldDB" id="A0A0F9ZJU5"/>
<evidence type="ECO:0000313" key="1">
    <source>
        <dbReference type="EMBL" id="KKP44513.1"/>
    </source>
</evidence>
<accession>A0A0F9ZJU5</accession>
<organism evidence="1 2">
    <name type="scientific">candidate division WS6 bacterium GW2011_GWC1_33_20</name>
    <dbReference type="NCBI Taxonomy" id="1619089"/>
    <lineage>
        <taxon>Bacteria</taxon>
        <taxon>Candidatus Dojkabacteria</taxon>
    </lineage>
</organism>
<reference evidence="1 2" key="1">
    <citation type="journal article" date="2015" name="Nature">
        <title>rRNA introns, odd ribosomes, and small enigmatic genomes across a large radiation of phyla.</title>
        <authorList>
            <person name="Brown C.T."/>
            <person name="Hug L.A."/>
            <person name="Thomas B.C."/>
            <person name="Sharon I."/>
            <person name="Castelle C.J."/>
            <person name="Singh A."/>
            <person name="Wilkins M.J."/>
            <person name="Williams K.H."/>
            <person name="Banfield J.F."/>
        </authorList>
    </citation>
    <scope>NUCLEOTIDE SEQUENCE [LARGE SCALE GENOMIC DNA]</scope>
</reference>
<name>A0A0F9ZJU5_9BACT</name>
<dbReference type="Proteomes" id="UP000034302">
    <property type="component" value="Unassembled WGS sequence"/>
</dbReference>
<gene>
    <name evidence="1" type="ORF">UR34_C0002G0016</name>
</gene>
<comment type="caution">
    <text evidence="1">The sequence shown here is derived from an EMBL/GenBank/DDBJ whole genome shotgun (WGS) entry which is preliminary data.</text>
</comment>
<protein>
    <submittedName>
        <fullName evidence="1">Uncharacterized protein</fullName>
    </submittedName>
</protein>
<proteinExistence type="predicted"/>
<dbReference type="EMBL" id="LBOV01000002">
    <property type="protein sequence ID" value="KKP44513.1"/>
    <property type="molecule type" value="Genomic_DNA"/>
</dbReference>
<sequence length="330" mass="35682">MFLYLVVLFLSTLLLTGCTKKEEVVEEENPDSVVKEDSGEEEKVVIEKEDLGYVSNPEDFKNEKQVFGQSNEFEYTVESIKDGSQSGYHDFEFVISSTEEGATTPFFTVEPVLTKGVVRVTIKNVVGDNSDITHTKGIVVEKGAITGISRIVTSLENTRIYEIGVLASNGFFVEQTQDSDGTWIFSVKVEYDSEYTKPTVDYGSTDFSSDEQSIEGMVSADGAKITTYSYSVSGGVLRFVFDVASGASNPIPSVSASYDSGNSLVVTFESLASDKVSTWGKSIALPGGVSIAVSRTGESSVYQFNGVSGAKPFKLSATQSPNQVIVEIKL</sequence>
<evidence type="ECO:0000313" key="2">
    <source>
        <dbReference type="Proteomes" id="UP000034302"/>
    </source>
</evidence>